<dbReference type="OrthoDB" id="3468004at2"/>
<keyword evidence="2" id="KW-0812">Transmembrane</keyword>
<keyword evidence="5" id="KW-1185">Reference proteome</keyword>
<dbReference type="Pfam" id="PF16976">
    <property type="entry name" value="RcpC"/>
    <property type="match status" value="1"/>
</dbReference>
<feature type="domain" description="SAF" evidence="3">
    <location>
        <begin position="41"/>
        <end position="103"/>
    </location>
</feature>
<comment type="caution">
    <text evidence="4">The sequence shown here is derived from an EMBL/GenBank/DDBJ whole genome shotgun (WGS) entry which is preliminary data.</text>
</comment>
<evidence type="ECO:0000256" key="2">
    <source>
        <dbReference type="SAM" id="Phobius"/>
    </source>
</evidence>
<dbReference type="InterPro" id="IPR013974">
    <property type="entry name" value="SAF"/>
</dbReference>
<gene>
    <name evidence="4" type="primary">cpaB</name>
    <name evidence="4" type="ORF">FGL98_11975</name>
</gene>
<evidence type="ECO:0000313" key="4">
    <source>
        <dbReference type="EMBL" id="TWP35943.1"/>
    </source>
</evidence>
<organism evidence="4 5">
    <name type="scientific">Leekyejoonella antrihumi</name>
    <dbReference type="NCBI Taxonomy" id="1660198"/>
    <lineage>
        <taxon>Bacteria</taxon>
        <taxon>Bacillati</taxon>
        <taxon>Actinomycetota</taxon>
        <taxon>Actinomycetes</taxon>
        <taxon>Micrococcales</taxon>
        <taxon>Dermacoccaceae</taxon>
        <taxon>Leekyejoonella</taxon>
    </lineage>
</organism>
<evidence type="ECO:0000313" key="5">
    <source>
        <dbReference type="Proteomes" id="UP000320244"/>
    </source>
</evidence>
<evidence type="ECO:0000259" key="3">
    <source>
        <dbReference type="SMART" id="SM00858"/>
    </source>
</evidence>
<reference evidence="4 5" key="2">
    <citation type="submission" date="2019-08" db="EMBL/GenBank/DDBJ databases">
        <title>Jejuicoccus antrihumi gen. nov., sp. nov., a new member of the family Dermacoccaceae isolated from a cave.</title>
        <authorList>
            <person name="Schumann P."/>
            <person name="Kim I.S."/>
        </authorList>
    </citation>
    <scope>NUCLEOTIDE SEQUENCE [LARGE SCALE GENOMIC DNA]</scope>
    <source>
        <strain evidence="4 5">C5-26</strain>
    </source>
</reference>
<evidence type="ECO:0000256" key="1">
    <source>
        <dbReference type="SAM" id="MobiDB-lite"/>
    </source>
</evidence>
<dbReference type="SMART" id="SM00858">
    <property type="entry name" value="SAF"/>
    <property type="match status" value="1"/>
</dbReference>
<dbReference type="RefSeq" id="WP_146317005.1">
    <property type="nucleotide sequence ID" value="NZ_VCQV01000015.1"/>
</dbReference>
<proteinExistence type="predicted"/>
<dbReference type="AlphaFoldDB" id="A0A563E134"/>
<dbReference type="CDD" id="cd11614">
    <property type="entry name" value="SAF_CpaB_FlgA_like"/>
    <property type="match status" value="1"/>
</dbReference>
<reference evidence="4 5" key="1">
    <citation type="submission" date="2019-05" db="EMBL/GenBank/DDBJ databases">
        <authorList>
            <person name="Lee S.D."/>
        </authorList>
    </citation>
    <scope>NUCLEOTIDE SEQUENCE [LARGE SCALE GENOMIC DNA]</scope>
    <source>
        <strain evidence="4 5">C5-26</strain>
    </source>
</reference>
<keyword evidence="2" id="KW-1133">Transmembrane helix</keyword>
<dbReference type="Proteomes" id="UP000320244">
    <property type="component" value="Unassembled WGS sequence"/>
</dbReference>
<keyword evidence="2" id="KW-0472">Membrane</keyword>
<dbReference type="InterPro" id="IPR031571">
    <property type="entry name" value="RcpC_dom"/>
</dbReference>
<name>A0A563E134_9MICO</name>
<sequence>MNPRQRRGMLLLIVAIVGGMAILFGVTAYVSSVNSRVGPEVTVLRFKSNLKAYTTLSADDFTSTAIPRRWADPHAISDPTTVTGRKLAVATSTGSTLTAGMLVPASDQAPDERDITIEVDPVTGMAGGVQAGNSVDVYAVYAKIPGLPDQVRVLVRNVPVKAVGGVRSSGSTSSSGNGAQQFVPITLSLNPSDSLAVTYASAFAQELRVVRLPAGVPDNGSGKQGIYDANQLGGKAVPEGQQ</sequence>
<dbReference type="EMBL" id="VCQV01000015">
    <property type="protein sequence ID" value="TWP35943.1"/>
    <property type="molecule type" value="Genomic_DNA"/>
</dbReference>
<dbReference type="InterPro" id="IPR017592">
    <property type="entry name" value="Pilus_assmbl_Flp-typ_CpaB"/>
</dbReference>
<feature type="transmembrane region" description="Helical" evidence="2">
    <location>
        <begin position="9"/>
        <end position="30"/>
    </location>
</feature>
<feature type="region of interest" description="Disordered" evidence="1">
    <location>
        <begin position="220"/>
        <end position="242"/>
    </location>
</feature>
<dbReference type="NCBIfam" id="TIGR03177">
    <property type="entry name" value="pilus_cpaB"/>
    <property type="match status" value="1"/>
</dbReference>
<protein>
    <submittedName>
        <fullName evidence="4">Flp pilus assembly protein CpaB</fullName>
    </submittedName>
</protein>
<accession>A0A563E134</accession>
<dbReference type="Pfam" id="PF08666">
    <property type="entry name" value="SAF"/>
    <property type="match status" value="1"/>
</dbReference>